<dbReference type="Pfam" id="PF08268">
    <property type="entry name" value="FBA_3"/>
    <property type="match status" value="1"/>
</dbReference>
<reference evidence="3" key="2">
    <citation type="journal article" date="2017" name="J. Anim. Genet.">
        <title>Multiple reference genome sequences of hot pepper reveal the massive evolution of plant disease resistance genes by retroduplication.</title>
        <authorList>
            <person name="Kim S."/>
            <person name="Park J."/>
            <person name="Yeom S.-I."/>
            <person name="Kim Y.-M."/>
            <person name="Seo E."/>
            <person name="Kim K.-T."/>
            <person name="Kim M.-S."/>
            <person name="Lee J.M."/>
            <person name="Cheong K."/>
            <person name="Shin H.-S."/>
            <person name="Kim S.-B."/>
            <person name="Han K."/>
            <person name="Lee J."/>
            <person name="Park M."/>
            <person name="Lee H.-A."/>
            <person name="Lee H.-Y."/>
            <person name="Lee Y."/>
            <person name="Oh S."/>
            <person name="Lee J.H."/>
            <person name="Choi E."/>
            <person name="Choi E."/>
            <person name="Lee S.E."/>
            <person name="Jeon J."/>
            <person name="Kim H."/>
            <person name="Choi G."/>
            <person name="Song H."/>
            <person name="Lee J."/>
            <person name="Lee S.-C."/>
            <person name="Kwon J.-K."/>
            <person name="Lee H.-Y."/>
            <person name="Koo N."/>
            <person name="Hong Y."/>
            <person name="Kim R.W."/>
            <person name="Kang W.-H."/>
            <person name="Huh J.H."/>
            <person name="Kang B.-C."/>
            <person name="Yang T.-J."/>
            <person name="Lee Y.-H."/>
            <person name="Bennetzen J.L."/>
            <person name="Choi D."/>
        </authorList>
    </citation>
    <scope>NUCLEOTIDE SEQUENCE [LARGE SCALE GENOMIC DNA]</scope>
    <source>
        <strain evidence="3">cv. PBC81</strain>
    </source>
</reference>
<keyword evidence="3" id="KW-1185">Reference proteome</keyword>
<dbReference type="PANTHER" id="PTHR31111">
    <property type="entry name" value="BNAA05G37150D PROTEIN-RELATED"/>
    <property type="match status" value="1"/>
</dbReference>
<feature type="domain" description="F-box" evidence="1">
    <location>
        <begin position="1"/>
        <end position="47"/>
    </location>
</feature>
<organism evidence="2 3">
    <name type="scientific">Capsicum baccatum</name>
    <name type="common">Peruvian pepper</name>
    <dbReference type="NCBI Taxonomy" id="33114"/>
    <lineage>
        <taxon>Eukaryota</taxon>
        <taxon>Viridiplantae</taxon>
        <taxon>Streptophyta</taxon>
        <taxon>Embryophyta</taxon>
        <taxon>Tracheophyta</taxon>
        <taxon>Spermatophyta</taxon>
        <taxon>Magnoliopsida</taxon>
        <taxon>eudicotyledons</taxon>
        <taxon>Gunneridae</taxon>
        <taxon>Pentapetalae</taxon>
        <taxon>asterids</taxon>
        <taxon>lamiids</taxon>
        <taxon>Solanales</taxon>
        <taxon>Solanaceae</taxon>
        <taxon>Solanoideae</taxon>
        <taxon>Capsiceae</taxon>
        <taxon>Capsicum</taxon>
    </lineage>
</organism>
<sequence>MGETHGLPYDMLFEILTWLSAKSLMRFTCVSKTWNSLIRRDLNFFKLRNARSQTRPPATRLLYEIYKGRPGVEESTCNYSTQLEGLYLRLVSPRHYFDRARRESMICSNYCNGLVCFFTYKDAQTYLYNITTGEMKDFPFSIERLLPHNPPELLLGFDPHMEKYKLLSLVYSVKTESYEMKILTLGTNSWWKIDEKYPNKPWDYNDYVFLNGVLYWKDMLSNATITYFNFMDEKFEAITISFPQIASSRICGLNEMQSALLGKLVINYCPWNLVYDEVNKIFMKYNPYLDEKKDERVALVDAKKTSIFILATTSIIRASSSLIFPPHTSLRHVSRFLMMNVKKMGNELKIRKLQRIDSGVPMQATKLSNGKDATNDENWIL</sequence>
<dbReference type="Proteomes" id="UP000224567">
    <property type="component" value="Unassembled WGS sequence"/>
</dbReference>
<dbReference type="InterPro" id="IPR013187">
    <property type="entry name" value="F-box-assoc_dom_typ3"/>
</dbReference>
<dbReference type="PROSITE" id="PS50181">
    <property type="entry name" value="FBOX"/>
    <property type="match status" value="1"/>
</dbReference>
<gene>
    <name evidence="2" type="ORF">CQW23_32445</name>
</gene>
<evidence type="ECO:0000313" key="2">
    <source>
        <dbReference type="EMBL" id="PHT27955.1"/>
    </source>
</evidence>
<accession>A0A2G2V4Q5</accession>
<dbReference type="InterPro" id="IPR017451">
    <property type="entry name" value="F-box-assoc_interact_dom"/>
</dbReference>
<name>A0A2G2V4Q5_CAPBA</name>
<reference evidence="2 3" key="1">
    <citation type="journal article" date="2017" name="Genome Biol.">
        <title>New reference genome sequences of hot pepper reveal the massive evolution of plant disease-resistance genes by retroduplication.</title>
        <authorList>
            <person name="Kim S."/>
            <person name="Park J."/>
            <person name="Yeom S.I."/>
            <person name="Kim Y.M."/>
            <person name="Seo E."/>
            <person name="Kim K.T."/>
            <person name="Kim M.S."/>
            <person name="Lee J.M."/>
            <person name="Cheong K."/>
            <person name="Shin H.S."/>
            <person name="Kim S.B."/>
            <person name="Han K."/>
            <person name="Lee J."/>
            <person name="Park M."/>
            <person name="Lee H.A."/>
            <person name="Lee H.Y."/>
            <person name="Lee Y."/>
            <person name="Oh S."/>
            <person name="Lee J.H."/>
            <person name="Choi E."/>
            <person name="Choi E."/>
            <person name="Lee S.E."/>
            <person name="Jeon J."/>
            <person name="Kim H."/>
            <person name="Choi G."/>
            <person name="Song H."/>
            <person name="Lee J."/>
            <person name="Lee S.C."/>
            <person name="Kwon J.K."/>
            <person name="Lee H.Y."/>
            <person name="Koo N."/>
            <person name="Hong Y."/>
            <person name="Kim R.W."/>
            <person name="Kang W.H."/>
            <person name="Huh J.H."/>
            <person name="Kang B.C."/>
            <person name="Yang T.J."/>
            <person name="Lee Y.H."/>
            <person name="Bennetzen J.L."/>
            <person name="Choi D."/>
        </authorList>
    </citation>
    <scope>NUCLEOTIDE SEQUENCE [LARGE SCALE GENOMIC DNA]</scope>
    <source>
        <strain evidence="3">cv. PBC81</strain>
    </source>
</reference>
<dbReference type="CDD" id="cd22157">
    <property type="entry name" value="F-box_AtFBW1-like"/>
    <property type="match status" value="1"/>
</dbReference>
<comment type="caution">
    <text evidence="2">The sequence shown here is derived from an EMBL/GenBank/DDBJ whole genome shotgun (WGS) entry which is preliminary data.</text>
</comment>
<dbReference type="NCBIfam" id="TIGR01640">
    <property type="entry name" value="F_box_assoc_1"/>
    <property type="match status" value="1"/>
</dbReference>
<dbReference type="InterPro" id="IPR001810">
    <property type="entry name" value="F-box_dom"/>
</dbReference>
<dbReference type="Pfam" id="PF00646">
    <property type="entry name" value="F-box"/>
    <property type="match status" value="1"/>
</dbReference>
<proteinExistence type="predicted"/>
<dbReference type="SUPFAM" id="SSF81383">
    <property type="entry name" value="F-box domain"/>
    <property type="match status" value="1"/>
</dbReference>
<dbReference type="OrthoDB" id="1246377at2759"/>
<dbReference type="AlphaFoldDB" id="A0A2G2V4Q5"/>
<dbReference type="EMBL" id="MLFT02000285">
    <property type="protein sequence ID" value="PHT27955.1"/>
    <property type="molecule type" value="Genomic_DNA"/>
</dbReference>
<evidence type="ECO:0000259" key="1">
    <source>
        <dbReference type="PROSITE" id="PS50181"/>
    </source>
</evidence>
<dbReference type="SMART" id="SM00256">
    <property type="entry name" value="FBOX"/>
    <property type="match status" value="1"/>
</dbReference>
<dbReference type="PANTHER" id="PTHR31111:SF19">
    <property type="entry name" value="F-BOX DOMAIN-CONTAINING PROTEIN"/>
    <property type="match status" value="1"/>
</dbReference>
<dbReference type="Gene3D" id="1.20.1280.50">
    <property type="match status" value="1"/>
</dbReference>
<protein>
    <recommendedName>
        <fullName evidence="1">F-box domain-containing protein</fullName>
    </recommendedName>
</protein>
<evidence type="ECO:0000313" key="3">
    <source>
        <dbReference type="Proteomes" id="UP000224567"/>
    </source>
</evidence>
<dbReference type="InterPro" id="IPR036047">
    <property type="entry name" value="F-box-like_dom_sf"/>
</dbReference>